<sequence>MLRLRLRASKFVHVVINMGIVMNKGAITQISRDIGQFQALRKTNTRTSQRFNNRLFRPVSNIAHIIHQPADLKGRIVQVMIKGEFSLFHNGLNAFRSLFAPEALKCGISAS</sequence>
<evidence type="ECO:0000313" key="1">
    <source>
        <dbReference type="EMBL" id="ERE14015.1"/>
    </source>
</evidence>
<name>A0ABP2XP77_9NEIS</name>
<proteinExistence type="predicted"/>
<accession>A0ABP2XP77</accession>
<dbReference type="EMBL" id="AVPH01000112">
    <property type="protein sequence ID" value="ERE14015.1"/>
    <property type="molecule type" value="Genomic_DNA"/>
</dbReference>
<organism evidence="1 2">
    <name type="scientific">Pseudogulbenkiania ferrooxidans EGD-HP2</name>
    <dbReference type="NCBI Taxonomy" id="1388764"/>
    <lineage>
        <taxon>Bacteria</taxon>
        <taxon>Pseudomonadati</taxon>
        <taxon>Pseudomonadota</taxon>
        <taxon>Betaproteobacteria</taxon>
        <taxon>Neisseriales</taxon>
        <taxon>Chromobacteriaceae</taxon>
        <taxon>Pseudogulbenkiania</taxon>
    </lineage>
</organism>
<protein>
    <submittedName>
        <fullName evidence="1">Uncharacterized protein</fullName>
    </submittedName>
</protein>
<comment type="caution">
    <text evidence="1">The sequence shown here is derived from an EMBL/GenBank/DDBJ whole genome shotgun (WGS) entry which is preliminary data.</text>
</comment>
<gene>
    <name evidence="1" type="ORF">O166_00190</name>
</gene>
<dbReference type="Proteomes" id="UP000016426">
    <property type="component" value="Unassembled WGS sequence"/>
</dbReference>
<evidence type="ECO:0000313" key="2">
    <source>
        <dbReference type="Proteomes" id="UP000016426"/>
    </source>
</evidence>
<keyword evidence="2" id="KW-1185">Reference proteome</keyword>
<reference evidence="1 2" key="1">
    <citation type="journal article" date="2013" name="Genome Announc.">
        <title>Genome Sequence of the Pigment-Producing Bacterium Pseudogulbenkiania ferrooxidans, Isolated from Loktak Lake.</title>
        <authorList>
            <person name="Puranik S."/>
            <person name="Talkal R."/>
            <person name="Qureshi A."/>
            <person name="Khardenavis A."/>
            <person name="Kapley A."/>
            <person name="Purohit H.J."/>
        </authorList>
    </citation>
    <scope>NUCLEOTIDE SEQUENCE [LARGE SCALE GENOMIC DNA]</scope>
    <source>
        <strain evidence="1 2">EGD-HP2</strain>
    </source>
</reference>